<keyword evidence="3" id="KW-1185">Reference proteome</keyword>
<feature type="region of interest" description="Disordered" evidence="1">
    <location>
        <begin position="16"/>
        <end position="68"/>
    </location>
</feature>
<reference evidence="2" key="1">
    <citation type="submission" date="2020-10" db="EMBL/GenBank/DDBJ databases">
        <title>Chromosome-scale genome assembly of the Allis shad, Alosa alosa.</title>
        <authorList>
            <person name="Margot Z."/>
            <person name="Christophe K."/>
            <person name="Cabau C."/>
            <person name="Louis A."/>
            <person name="Berthelot C."/>
            <person name="Parey E."/>
            <person name="Roest Crollius H."/>
            <person name="Montfort J."/>
            <person name="Robinson-Rechavi M."/>
            <person name="Bucao C."/>
            <person name="Bouchez O."/>
            <person name="Gislard M."/>
            <person name="Lluch J."/>
            <person name="Milhes M."/>
            <person name="Lampietro C."/>
            <person name="Lopez Roques C."/>
            <person name="Donnadieu C."/>
            <person name="Braasch I."/>
            <person name="Desvignes T."/>
            <person name="Postlethwait J."/>
            <person name="Bobe J."/>
            <person name="Guiguen Y."/>
        </authorList>
    </citation>
    <scope>NUCLEOTIDE SEQUENCE</scope>
    <source>
        <strain evidence="2">M-15738</strain>
        <tissue evidence="2">Blood</tissue>
    </source>
</reference>
<accession>A0AAV6FET0</accession>
<evidence type="ECO:0000313" key="2">
    <source>
        <dbReference type="EMBL" id="KAG5261298.1"/>
    </source>
</evidence>
<comment type="caution">
    <text evidence="2">The sequence shown here is derived from an EMBL/GenBank/DDBJ whole genome shotgun (WGS) entry which is preliminary data.</text>
</comment>
<organism evidence="2 3">
    <name type="scientific">Alosa alosa</name>
    <name type="common">allis shad</name>
    <dbReference type="NCBI Taxonomy" id="278164"/>
    <lineage>
        <taxon>Eukaryota</taxon>
        <taxon>Metazoa</taxon>
        <taxon>Chordata</taxon>
        <taxon>Craniata</taxon>
        <taxon>Vertebrata</taxon>
        <taxon>Euteleostomi</taxon>
        <taxon>Actinopterygii</taxon>
        <taxon>Neopterygii</taxon>
        <taxon>Teleostei</taxon>
        <taxon>Clupei</taxon>
        <taxon>Clupeiformes</taxon>
        <taxon>Clupeoidei</taxon>
        <taxon>Clupeidae</taxon>
        <taxon>Alosa</taxon>
    </lineage>
</organism>
<evidence type="ECO:0000313" key="3">
    <source>
        <dbReference type="Proteomes" id="UP000823561"/>
    </source>
</evidence>
<dbReference type="EMBL" id="JADWDJ010000024">
    <property type="protein sequence ID" value="KAG5261298.1"/>
    <property type="molecule type" value="Genomic_DNA"/>
</dbReference>
<gene>
    <name evidence="2" type="ORF">AALO_G00302340</name>
</gene>
<protein>
    <submittedName>
        <fullName evidence="2">Uncharacterized protein</fullName>
    </submittedName>
</protein>
<name>A0AAV6FET0_9TELE</name>
<sequence length="68" mass="7109">MTEFLVPLEGQTKWPIGFYDGTSPRPGSVGSPLTQAALSSSPGGGHHAGQVSPSQSPHLHHQVSLNHL</sequence>
<evidence type="ECO:0000256" key="1">
    <source>
        <dbReference type="SAM" id="MobiDB-lite"/>
    </source>
</evidence>
<feature type="compositionally biased region" description="Polar residues" evidence="1">
    <location>
        <begin position="51"/>
        <end position="68"/>
    </location>
</feature>
<dbReference type="Proteomes" id="UP000823561">
    <property type="component" value="Chromosome 24"/>
</dbReference>
<proteinExistence type="predicted"/>
<dbReference type="AlphaFoldDB" id="A0AAV6FET0"/>
<feature type="compositionally biased region" description="Polar residues" evidence="1">
    <location>
        <begin position="31"/>
        <end position="41"/>
    </location>
</feature>